<organism evidence="2 3">
    <name type="scientific">Chromobacterium haemolyticum</name>
    <dbReference type="NCBI Taxonomy" id="394935"/>
    <lineage>
        <taxon>Bacteria</taxon>
        <taxon>Pseudomonadati</taxon>
        <taxon>Pseudomonadota</taxon>
        <taxon>Betaproteobacteria</taxon>
        <taxon>Neisseriales</taxon>
        <taxon>Chromobacteriaceae</taxon>
        <taxon>Chromobacterium</taxon>
    </lineage>
</organism>
<evidence type="ECO:0000313" key="3">
    <source>
        <dbReference type="Proteomes" id="UP000192721"/>
    </source>
</evidence>
<dbReference type="GO" id="GO:0008410">
    <property type="term" value="F:CoA-transferase activity"/>
    <property type="evidence" value="ECO:0007669"/>
    <property type="project" value="TreeGrafter"/>
</dbReference>
<evidence type="ECO:0000313" key="2">
    <source>
        <dbReference type="EMBL" id="OQS40177.1"/>
    </source>
</evidence>
<name>A0A1W0CZH2_9NEIS</name>
<dbReference type="Pfam" id="PF02515">
    <property type="entry name" value="CoA_transf_3"/>
    <property type="match status" value="1"/>
</dbReference>
<dbReference type="PANTHER" id="PTHR48207:SF3">
    <property type="entry name" value="SUCCINATE--HYDROXYMETHYLGLUTARATE COA-TRANSFERASE"/>
    <property type="match status" value="1"/>
</dbReference>
<comment type="caution">
    <text evidence="2">The sequence shown here is derived from an EMBL/GenBank/DDBJ whole genome shotgun (WGS) entry which is preliminary data.</text>
</comment>
<dbReference type="InterPro" id="IPR003673">
    <property type="entry name" value="CoA-Trfase_fam_III"/>
</dbReference>
<gene>
    <name evidence="2" type="ORF">B0T45_11050</name>
</gene>
<evidence type="ECO:0000256" key="1">
    <source>
        <dbReference type="ARBA" id="ARBA00022679"/>
    </source>
</evidence>
<dbReference type="EMBL" id="MUKV01000011">
    <property type="protein sequence ID" value="OQS40177.1"/>
    <property type="molecule type" value="Genomic_DNA"/>
</dbReference>
<dbReference type="Gene3D" id="3.40.50.10540">
    <property type="entry name" value="Crotonobetainyl-coa:carnitine coa-transferase, domain 1"/>
    <property type="match status" value="1"/>
</dbReference>
<reference evidence="2 3" key="1">
    <citation type="submission" date="2017-02" db="EMBL/GenBank/DDBJ databases">
        <title>Chromobacterium haemolyticum H5244.</title>
        <authorList>
            <person name="Gulvik C.A."/>
        </authorList>
    </citation>
    <scope>NUCLEOTIDE SEQUENCE [LARGE SCALE GENOMIC DNA]</scope>
    <source>
        <strain evidence="2 3">H5244</strain>
    </source>
</reference>
<proteinExistence type="predicted"/>
<dbReference type="OrthoDB" id="5294844at2"/>
<dbReference type="Proteomes" id="UP000192721">
    <property type="component" value="Unassembled WGS sequence"/>
</dbReference>
<accession>A0A1W0CZH2</accession>
<dbReference type="Gene3D" id="3.30.1540.10">
    <property type="entry name" value="formyl-coa transferase, domain 3"/>
    <property type="match status" value="1"/>
</dbReference>
<dbReference type="PANTHER" id="PTHR48207">
    <property type="entry name" value="SUCCINATE--HYDROXYMETHYLGLUTARATE COA-TRANSFERASE"/>
    <property type="match status" value="1"/>
</dbReference>
<dbReference type="InterPro" id="IPR023606">
    <property type="entry name" value="CoA-Trfase_III_dom_1_sf"/>
</dbReference>
<sequence length="397" mass="42412">MTGALEGIKVLDLSRVLAGPWTGQLLADLGAEVIKVERPGCGDDTRQWAPPSLPDGTAAYFLCANRGKKSLTVDIAKPEGQEIVRRLAADADVLIENYKVGGLAKYGLDYASLAELNPRLVYCSVTGFGQDGPYAQMAGYDYIVQGMSGLMSITGPADGEPHKVGVAVTDLFTGLYAANAIQAALWARQGSGRGQHIDMALFDCALAMLANVNMNWLVGGAVPPRLGNAHPNIVPYQVFKCAGDGHFILACGNDRQFRSVCELIGRPELADDPRFASNPQRVAHRDVLVPLLTAGFLAQPRDAWLAQLDQAGVPCGPINTVDEAFADPQIRHRRMQIELPGLDGEAVPLVACPIKLSDTPPQYRDAPPRLGQHTDALLEQAGYDAEAIARLRGAGVI</sequence>
<dbReference type="RefSeq" id="WP_081555507.1">
    <property type="nucleotide sequence ID" value="NZ_JBBIGS010000034.1"/>
</dbReference>
<keyword evidence="1 2" id="KW-0808">Transferase</keyword>
<dbReference type="SUPFAM" id="SSF89796">
    <property type="entry name" value="CoA-transferase family III (CaiB/BaiF)"/>
    <property type="match status" value="1"/>
</dbReference>
<protein>
    <submittedName>
        <fullName evidence="2">CoA transferase</fullName>
    </submittedName>
</protein>
<dbReference type="InterPro" id="IPR044855">
    <property type="entry name" value="CoA-Trfase_III_dom3_sf"/>
</dbReference>
<dbReference type="AlphaFoldDB" id="A0A1W0CZH2"/>
<dbReference type="InterPro" id="IPR050483">
    <property type="entry name" value="CoA-transferase_III_domain"/>
</dbReference>